<keyword evidence="1" id="KW-0862">Zinc</keyword>
<dbReference type="PANTHER" id="PTHR33325">
    <property type="entry name" value="ZINC FINGER, CCHC-TYPE-RELATED"/>
    <property type="match status" value="1"/>
</dbReference>
<feature type="domain" description="CCHC-type" evidence="3">
    <location>
        <begin position="260"/>
        <end position="274"/>
    </location>
</feature>
<organism evidence="4 5">
    <name type="scientific">Saponaria officinalis</name>
    <name type="common">Common soapwort</name>
    <name type="synonym">Lychnis saponaria</name>
    <dbReference type="NCBI Taxonomy" id="3572"/>
    <lineage>
        <taxon>Eukaryota</taxon>
        <taxon>Viridiplantae</taxon>
        <taxon>Streptophyta</taxon>
        <taxon>Embryophyta</taxon>
        <taxon>Tracheophyta</taxon>
        <taxon>Spermatophyta</taxon>
        <taxon>Magnoliopsida</taxon>
        <taxon>eudicotyledons</taxon>
        <taxon>Gunneridae</taxon>
        <taxon>Pentapetalae</taxon>
        <taxon>Caryophyllales</taxon>
        <taxon>Caryophyllaceae</taxon>
        <taxon>Caryophylleae</taxon>
        <taxon>Saponaria</taxon>
    </lineage>
</organism>
<dbReference type="PANTHER" id="PTHR33325:SF11">
    <property type="entry name" value="COLD SHOCK DOMAIN-CONTAINING PROTEIN 4-LIKE"/>
    <property type="match status" value="1"/>
</dbReference>
<evidence type="ECO:0000259" key="3">
    <source>
        <dbReference type="PROSITE" id="PS50158"/>
    </source>
</evidence>
<dbReference type="PROSITE" id="PS50158">
    <property type="entry name" value="ZF_CCHC"/>
    <property type="match status" value="1"/>
</dbReference>
<dbReference type="GO" id="GO:0003676">
    <property type="term" value="F:nucleic acid binding"/>
    <property type="evidence" value="ECO:0007669"/>
    <property type="project" value="InterPro"/>
</dbReference>
<proteinExistence type="predicted"/>
<dbReference type="InterPro" id="IPR036875">
    <property type="entry name" value="Znf_CCHC_sf"/>
</dbReference>
<evidence type="ECO:0000256" key="2">
    <source>
        <dbReference type="SAM" id="MobiDB-lite"/>
    </source>
</evidence>
<feature type="region of interest" description="Disordered" evidence="2">
    <location>
        <begin position="190"/>
        <end position="215"/>
    </location>
</feature>
<keyword evidence="5" id="KW-1185">Reference proteome</keyword>
<accession>A0AAW1GQC9</accession>
<dbReference type="EMBL" id="JBDFQZ010000014">
    <property type="protein sequence ID" value="KAK9666710.1"/>
    <property type="molecule type" value="Genomic_DNA"/>
</dbReference>
<dbReference type="Pfam" id="PF00098">
    <property type="entry name" value="zf-CCHC"/>
    <property type="match status" value="1"/>
</dbReference>
<dbReference type="SUPFAM" id="SSF57756">
    <property type="entry name" value="Retrovirus zinc finger-like domains"/>
    <property type="match status" value="1"/>
</dbReference>
<dbReference type="AlphaFoldDB" id="A0AAW1GQC9"/>
<dbReference type="Proteomes" id="UP001443914">
    <property type="component" value="Unassembled WGS sequence"/>
</dbReference>
<dbReference type="InterPro" id="IPR001878">
    <property type="entry name" value="Znf_CCHC"/>
</dbReference>
<evidence type="ECO:0000313" key="4">
    <source>
        <dbReference type="EMBL" id="KAK9666710.1"/>
    </source>
</evidence>
<keyword evidence="1" id="KW-0479">Metal-binding</keyword>
<comment type="caution">
    <text evidence="4">The sequence shown here is derived from an EMBL/GenBank/DDBJ whole genome shotgun (WGS) entry which is preliminary data.</text>
</comment>
<keyword evidence="1" id="KW-0863">Zinc-finger</keyword>
<evidence type="ECO:0000313" key="5">
    <source>
        <dbReference type="Proteomes" id="UP001443914"/>
    </source>
</evidence>
<feature type="region of interest" description="Disordered" evidence="2">
    <location>
        <begin position="232"/>
        <end position="254"/>
    </location>
</feature>
<dbReference type="SMART" id="SM00343">
    <property type="entry name" value="ZnF_C2HC"/>
    <property type="match status" value="1"/>
</dbReference>
<dbReference type="Gene3D" id="4.10.60.10">
    <property type="entry name" value="Zinc finger, CCHC-type"/>
    <property type="match status" value="1"/>
</dbReference>
<dbReference type="GO" id="GO:0008270">
    <property type="term" value="F:zinc ion binding"/>
    <property type="evidence" value="ECO:0007669"/>
    <property type="project" value="UniProtKB-KW"/>
</dbReference>
<gene>
    <name evidence="4" type="ORF">RND81_14G205700</name>
</gene>
<reference evidence="4" key="1">
    <citation type="submission" date="2024-03" db="EMBL/GenBank/DDBJ databases">
        <title>WGS assembly of Saponaria officinalis var. Norfolk2.</title>
        <authorList>
            <person name="Jenkins J."/>
            <person name="Shu S."/>
            <person name="Grimwood J."/>
            <person name="Barry K."/>
            <person name="Goodstein D."/>
            <person name="Schmutz J."/>
            <person name="Leebens-Mack J."/>
            <person name="Osbourn A."/>
        </authorList>
    </citation>
    <scope>NUCLEOTIDE SEQUENCE [LARGE SCALE GENOMIC DNA]</scope>
    <source>
        <strain evidence="4">JIC</strain>
    </source>
</reference>
<protein>
    <recommendedName>
        <fullName evidence="3">CCHC-type domain-containing protein</fullName>
    </recommendedName>
</protein>
<feature type="compositionally biased region" description="Basic and acidic residues" evidence="2">
    <location>
        <begin position="243"/>
        <end position="254"/>
    </location>
</feature>
<sequence>MTNLAKLEFVALNITGKNYLSWMLDAEIHLDAKGLGETIKEGNKTTCQEKVKAMIFIRHHLYEGLKNEYLTVKDPQILWNNLKERYDHQRTVILPKARYEWLHLRLQDFKSVSEYNSSITDEDMLEKTHSTFHANNVVLQTQYREKGFKKYSELISCLLVAEQNNELLMKNHESRPTGSTPFPEANVAFYNKRGPNNNHYTGNSSRGRGRNYGRGRGRGFGGYGRGQSLGVSFKKTHSHQKLGRKDGKNEKKTENMTSTCYRCGRKGHWSRVCRTPMHLVNLYQQLVKQNGKNVETNLVIDDCDGDFASGSATHLEVNDFLSTPEGTI</sequence>
<name>A0AAW1GQC9_SAPOF</name>
<evidence type="ECO:0000256" key="1">
    <source>
        <dbReference type="PROSITE-ProRule" id="PRU00047"/>
    </source>
</evidence>